<dbReference type="PANTHER" id="PTHR43731:SF14">
    <property type="entry name" value="PRESENILIN-ASSOCIATED RHOMBOID-LIKE PROTEIN, MITOCHONDRIAL"/>
    <property type="match status" value="1"/>
</dbReference>
<feature type="non-terminal residue" evidence="9">
    <location>
        <position position="208"/>
    </location>
</feature>
<keyword evidence="5 7" id="KW-1133">Transmembrane helix</keyword>
<evidence type="ECO:0000313" key="10">
    <source>
        <dbReference type="Proteomes" id="UP000242474"/>
    </source>
</evidence>
<dbReference type="GO" id="GO:0016020">
    <property type="term" value="C:membrane"/>
    <property type="evidence" value="ECO:0007669"/>
    <property type="project" value="UniProtKB-SubCell"/>
</dbReference>
<dbReference type="PANTHER" id="PTHR43731">
    <property type="entry name" value="RHOMBOID PROTEASE"/>
    <property type="match status" value="1"/>
</dbReference>
<dbReference type="InterPro" id="IPR050925">
    <property type="entry name" value="Rhomboid_protease_S54"/>
</dbReference>
<dbReference type="Gene3D" id="1.20.1540.10">
    <property type="entry name" value="Rhomboid-like"/>
    <property type="match status" value="1"/>
</dbReference>
<dbReference type="InterPro" id="IPR022764">
    <property type="entry name" value="Peptidase_S54_rhomboid_dom"/>
</dbReference>
<feature type="transmembrane region" description="Helical" evidence="7">
    <location>
        <begin position="160"/>
        <end position="182"/>
    </location>
</feature>
<evidence type="ECO:0000256" key="7">
    <source>
        <dbReference type="SAM" id="Phobius"/>
    </source>
</evidence>
<comment type="similarity">
    <text evidence="2">Belongs to the peptidase S54 family.</text>
</comment>
<reference evidence="9 10" key="1">
    <citation type="journal article" date="2015" name="Genome Biol. Evol.">
        <title>Phylogenomic analyses indicate that early fungi evolved digesting cell walls of algal ancestors of land plants.</title>
        <authorList>
            <person name="Chang Y."/>
            <person name="Wang S."/>
            <person name="Sekimoto S."/>
            <person name="Aerts A.L."/>
            <person name="Choi C."/>
            <person name="Clum A."/>
            <person name="LaButti K.M."/>
            <person name="Lindquist E.A."/>
            <person name="Yee Ngan C."/>
            <person name="Ohm R.A."/>
            <person name="Salamov A.A."/>
            <person name="Grigoriev I.V."/>
            <person name="Spatafora J.W."/>
            <person name="Berbee M.L."/>
        </authorList>
    </citation>
    <scope>NUCLEOTIDE SEQUENCE [LARGE SCALE GENOMIC DNA]</scope>
    <source>
        <strain evidence="9 10">NRRL 1564</strain>
    </source>
</reference>
<feature type="transmembrane region" description="Helical" evidence="7">
    <location>
        <begin position="12"/>
        <end position="30"/>
    </location>
</feature>
<dbReference type="Proteomes" id="UP000242474">
    <property type="component" value="Unassembled WGS sequence"/>
</dbReference>
<comment type="subcellular location">
    <subcellularLocation>
        <location evidence="1">Membrane</location>
        <topology evidence="1">Multi-pass membrane protein</topology>
    </subcellularLocation>
</comment>
<evidence type="ECO:0000256" key="4">
    <source>
        <dbReference type="ARBA" id="ARBA00022801"/>
    </source>
</evidence>
<keyword evidence="4" id="KW-0378">Hydrolase</keyword>
<gene>
    <name evidence="9" type="ORF">COEREDRAFT_29843</name>
</gene>
<proteinExistence type="inferred from homology"/>
<evidence type="ECO:0000256" key="3">
    <source>
        <dbReference type="ARBA" id="ARBA00022692"/>
    </source>
</evidence>
<dbReference type="EMBL" id="KZ303493">
    <property type="protein sequence ID" value="PIA17692.1"/>
    <property type="molecule type" value="Genomic_DNA"/>
</dbReference>
<organism evidence="9 10">
    <name type="scientific">Coemansia reversa (strain ATCC 12441 / NRRL 1564)</name>
    <dbReference type="NCBI Taxonomy" id="763665"/>
    <lineage>
        <taxon>Eukaryota</taxon>
        <taxon>Fungi</taxon>
        <taxon>Fungi incertae sedis</taxon>
        <taxon>Zoopagomycota</taxon>
        <taxon>Kickxellomycotina</taxon>
        <taxon>Kickxellomycetes</taxon>
        <taxon>Kickxellales</taxon>
        <taxon>Kickxellaceae</taxon>
        <taxon>Coemansia</taxon>
    </lineage>
</organism>
<feature type="transmembrane region" description="Helical" evidence="7">
    <location>
        <begin position="102"/>
        <end position="122"/>
    </location>
</feature>
<sequence>GLFEKLSPEGLVYAIIGVNAAVFVVWGSAGQRAKSLGDVRLMSWMMKHFTVMWHNLQSGRLWTLVTPAFSHREPLHFLSNMFVLYMFGADIIRIVGKRRFILFYLGAAVCGNLLSAVIRGVVLPATTGDRTGITQPGMGASTAVMGITTLFACLYPTSTIIVFFVPMPAWVAASGVIAWDLWRVFNAHRTRIDGAGHLGGALAGLGYY</sequence>
<dbReference type="Pfam" id="PF01694">
    <property type="entry name" value="Rhomboid"/>
    <property type="match status" value="1"/>
</dbReference>
<name>A0A2G5BFD7_COERN</name>
<keyword evidence="10" id="KW-1185">Reference proteome</keyword>
<protein>
    <submittedName>
        <fullName evidence="9">Rhomboid-domain-containing protein</fullName>
    </submittedName>
</protein>
<dbReference type="STRING" id="763665.A0A2G5BFD7"/>
<evidence type="ECO:0000256" key="5">
    <source>
        <dbReference type="ARBA" id="ARBA00022989"/>
    </source>
</evidence>
<feature type="domain" description="Peptidase S54 rhomboid" evidence="8">
    <location>
        <begin position="59"/>
        <end position="207"/>
    </location>
</feature>
<dbReference type="AlphaFoldDB" id="A0A2G5BFD7"/>
<feature type="non-terminal residue" evidence="9">
    <location>
        <position position="1"/>
    </location>
</feature>
<dbReference type="GO" id="GO:0006465">
    <property type="term" value="P:signal peptide processing"/>
    <property type="evidence" value="ECO:0007669"/>
    <property type="project" value="TreeGrafter"/>
</dbReference>
<accession>A0A2G5BFD7</accession>
<evidence type="ECO:0000256" key="1">
    <source>
        <dbReference type="ARBA" id="ARBA00004141"/>
    </source>
</evidence>
<keyword evidence="6 7" id="KW-0472">Membrane</keyword>
<evidence type="ECO:0000259" key="8">
    <source>
        <dbReference type="Pfam" id="PF01694"/>
    </source>
</evidence>
<dbReference type="OrthoDB" id="418595at2759"/>
<evidence type="ECO:0000256" key="6">
    <source>
        <dbReference type="ARBA" id="ARBA00023136"/>
    </source>
</evidence>
<keyword evidence="3 7" id="KW-0812">Transmembrane</keyword>
<dbReference type="SUPFAM" id="SSF144091">
    <property type="entry name" value="Rhomboid-like"/>
    <property type="match status" value="1"/>
</dbReference>
<evidence type="ECO:0000256" key="2">
    <source>
        <dbReference type="ARBA" id="ARBA00009045"/>
    </source>
</evidence>
<dbReference type="InterPro" id="IPR035952">
    <property type="entry name" value="Rhomboid-like_sf"/>
</dbReference>
<evidence type="ECO:0000313" key="9">
    <source>
        <dbReference type="EMBL" id="PIA17692.1"/>
    </source>
</evidence>
<dbReference type="GO" id="GO:0004252">
    <property type="term" value="F:serine-type endopeptidase activity"/>
    <property type="evidence" value="ECO:0007669"/>
    <property type="project" value="InterPro"/>
</dbReference>